<evidence type="ECO:0000256" key="4">
    <source>
        <dbReference type="ARBA" id="ARBA00024732"/>
    </source>
</evidence>
<evidence type="ECO:0000256" key="1">
    <source>
        <dbReference type="ARBA" id="ARBA00004821"/>
    </source>
</evidence>
<comment type="subcellular location">
    <subcellularLocation>
        <location evidence="5">Cytoplasm</location>
    </subcellularLocation>
</comment>
<evidence type="ECO:0000313" key="12">
    <source>
        <dbReference type="Proteomes" id="UP000463975"/>
    </source>
</evidence>
<dbReference type="EC" id="2.3.1.181" evidence="5 6"/>
<dbReference type="AlphaFoldDB" id="A0A6P1NDW0"/>
<dbReference type="HAMAP" id="MF_00013">
    <property type="entry name" value="LipB"/>
    <property type="match status" value="1"/>
</dbReference>
<dbReference type="Gene3D" id="3.30.930.10">
    <property type="entry name" value="Bira Bifunctional Protein, Domain 2"/>
    <property type="match status" value="1"/>
</dbReference>
<name>A0A6P1NDW0_9PROT</name>
<dbReference type="PIRSF" id="PIRSF016262">
    <property type="entry name" value="LPLase"/>
    <property type="match status" value="1"/>
</dbReference>
<dbReference type="UniPathway" id="UPA00538">
    <property type="reaction ID" value="UER00592"/>
</dbReference>
<accession>A0A6P1NDW0</accession>
<comment type="similarity">
    <text evidence="5 6">Belongs to the LipB family.</text>
</comment>
<keyword evidence="12" id="KW-1185">Reference proteome</keyword>
<feature type="binding site" evidence="5 8">
    <location>
        <begin position="75"/>
        <end position="82"/>
    </location>
    <ligand>
        <name>substrate</name>
    </ligand>
</feature>
<feature type="site" description="Lowers pKa of active site Cys" evidence="5 9">
    <location>
        <position position="150"/>
    </location>
</feature>
<feature type="binding site" evidence="5 8">
    <location>
        <begin position="153"/>
        <end position="155"/>
    </location>
    <ligand>
        <name>substrate</name>
    </ligand>
</feature>
<dbReference type="PANTHER" id="PTHR10993">
    <property type="entry name" value="OCTANOYLTRANSFERASE"/>
    <property type="match status" value="1"/>
</dbReference>
<reference evidence="11 12" key="1">
    <citation type="submission" date="2020-01" db="EMBL/GenBank/DDBJ databases">
        <title>Genome sequencing of strain KACC 21507.</title>
        <authorList>
            <person name="Heo J."/>
            <person name="Kim S.-J."/>
            <person name="Kim J.-S."/>
            <person name="Hong S.-B."/>
            <person name="Kwon S.-W."/>
        </authorList>
    </citation>
    <scope>NUCLEOTIDE SEQUENCE [LARGE SCALE GENOMIC DNA]</scope>
    <source>
        <strain evidence="11 12">KACC 21507</strain>
    </source>
</reference>
<dbReference type="GO" id="GO:0009249">
    <property type="term" value="P:protein lipoylation"/>
    <property type="evidence" value="ECO:0007669"/>
    <property type="project" value="InterPro"/>
</dbReference>
<dbReference type="GO" id="GO:0005737">
    <property type="term" value="C:cytoplasm"/>
    <property type="evidence" value="ECO:0007669"/>
    <property type="project" value="UniProtKB-SubCell"/>
</dbReference>
<keyword evidence="5" id="KW-0963">Cytoplasm</keyword>
<evidence type="ECO:0000256" key="9">
    <source>
        <dbReference type="PIRSR" id="PIRSR016262-3"/>
    </source>
</evidence>
<dbReference type="PANTHER" id="PTHR10993:SF7">
    <property type="entry name" value="LIPOYLTRANSFERASE 2, MITOCHONDRIAL-RELATED"/>
    <property type="match status" value="1"/>
</dbReference>
<protein>
    <recommendedName>
        <fullName evidence="5 6">Octanoyltransferase</fullName>
        <ecNumber evidence="5 6">2.3.1.181</ecNumber>
    </recommendedName>
    <alternativeName>
        <fullName evidence="5">Lipoate-protein ligase B</fullName>
    </alternativeName>
    <alternativeName>
        <fullName evidence="5">Lipoyl/octanoyl transferase</fullName>
    </alternativeName>
    <alternativeName>
        <fullName evidence="5">Octanoyl-[acyl-carrier-protein]-protein N-octanoyltransferase</fullName>
    </alternativeName>
</protein>
<comment type="miscellaneous">
    <text evidence="5">In the reaction, the free carboxyl group of octanoic acid is attached via an amide linkage to the epsilon-amino group of a specific lysine residue of lipoyl domains of lipoate-dependent enzymes.</text>
</comment>
<evidence type="ECO:0000256" key="2">
    <source>
        <dbReference type="ARBA" id="ARBA00022679"/>
    </source>
</evidence>
<proteinExistence type="inferred from homology"/>
<dbReference type="EMBL" id="CP047652">
    <property type="protein sequence ID" value="QHI95679.1"/>
    <property type="molecule type" value="Genomic_DNA"/>
</dbReference>
<evidence type="ECO:0000256" key="6">
    <source>
        <dbReference type="PIRNR" id="PIRNR016262"/>
    </source>
</evidence>
<feature type="binding site" evidence="5 8">
    <location>
        <begin position="166"/>
        <end position="168"/>
    </location>
    <ligand>
        <name>substrate</name>
    </ligand>
</feature>
<dbReference type="GO" id="GO:0033819">
    <property type="term" value="F:lipoyl(octanoyl) transferase activity"/>
    <property type="evidence" value="ECO:0007669"/>
    <property type="project" value="UniProtKB-EC"/>
</dbReference>
<feature type="domain" description="BPL/LPL catalytic" evidence="10">
    <location>
        <begin position="36"/>
        <end position="222"/>
    </location>
</feature>
<dbReference type="Proteomes" id="UP000463975">
    <property type="component" value="Chromosome"/>
</dbReference>
<comment type="pathway">
    <text evidence="1 5 6">Protein modification; protein lipoylation via endogenous pathway; protein N(6)-(lipoyl)lysine from octanoyl-[acyl-carrier-protein]: step 1/2.</text>
</comment>
<organism evidence="11 12">
    <name type="scientific">Aristophania vespae</name>
    <dbReference type="NCBI Taxonomy" id="2697033"/>
    <lineage>
        <taxon>Bacteria</taxon>
        <taxon>Pseudomonadati</taxon>
        <taxon>Pseudomonadota</taxon>
        <taxon>Alphaproteobacteria</taxon>
        <taxon>Acetobacterales</taxon>
        <taxon>Acetobacteraceae</taxon>
        <taxon>Aristophania</taxon>
    </lineage>
</organism>
<dbReference type="KEGG" id="bomb:GT348_04865"/>
<dbReference type="Pfam" id="PF21948">
    <property type="entry name" value="LplA-B_cat"/>
    <property type="match status" value="1"/>
</dbReference>
<evidence type="ECO:0000256" key="7">
    <source>
        <dbReference type="PIRSR" id="PIRSR016262-1"/>
    </source>
</evidence>
<feature type="active site" description="Acyl-thioester intermediate" evidence="5 7">
    <location>
        <position position="184"/>
    </location>
</feature>
<dbReference type="InterPro" id="IPR000544">
    <property type="entry name" value="Octanoyltransferase"/>
</dbReference>
<dbReference type="NCBIfam" id="TIGR00214">
    <property type="entry name" value="lipB"/>
    <property type="match status" value="1"/>
</dbReference>
<dbReference type="InterPro" id="IPR045864">
    <property type="entry name" value="aa-tRNA-synth_II/BPL/LPL"/>
</dbReference>
<gene>
    <name evidence="5 11" type="primary">lipB</name>
    <name evidence="11" type="ORF">GT348_04865</name>
</gene>
<dbReference type="RefSeq" id="WP_160618755.1">
    <property type="nucleotide sequence ID" value="NZ_CP047652.1"/>
</dbReference>
<dbReference type="InterPro" id="IPR004143">
    <property type="entry name" value="BPL_LPL_catalytic"/>
</dbReference>
<evidence type="ECO:0000313" key="11">
    <source>
        <dbReference type="EMBL" id="QHI95679.1"/>
    </source>
</evidence>
<evidence type="ECO:0000256" key="3">
    <source>
        <dbReference type="ARBA" id="ARBA00023315"/>
    </source>
</evidence>
<dbReference type="InterPro" id="IPR020605">
    <property type="entry name" value="Octanoyltransferase_CS"/>
</dbReference>
<comment type="catalytic activity">
    <reaction evidence="5 6">
        <text>octanoyl-[ACP] + L-lysyl-[protein] = N(6)-octanoyl-L-lysyl-[protein] + holo-[ACP] + H(+)</text>
        <dbReference type="Rhea" id="RHEA:17665"/>
        <dbReference type="Rhea" id="RHEA-COMP:9636"/>
        <dbReference type="Rhea" id="RHEA-COMP:9685"/>
        <dbReference type="Rhea" id="RHEA-COMP:9752"/>
        <dbReference type="Rhea" id="RHEA-COMP:9928"/>
        <dbReference type="ChEBI" id="CHEBI:15378"/>
        <dbReference type="ChEBI" id="CHEBI:29969"/>
        <dbReference type="ChEBI" id="CHEBI:64479"/>
        <dbReference type="ChEBI" id="CHEBI:78463"/>
        <dbReference type="ChEBI" id="CHEBI:78809"/>
        <dbReference type="EC" id="2.3.1.181"/>
    </reaction>
</comment>
<dbReference type="SUPFAM" id="SSF55681">
    <property type="entry name" value="Class II aaRS and biotin synthetases"/>
    <property type="match status" value="1"/>
</dbReference>
<evidence type="ECO:0000256" key="8">
    <source>
        <dbReference type="PIRSR" id="PIRSR016262-2"/>
    </source>
</evidence>
<dbReference type="PROSITE" id="PS01313">
    <property type="entry name" value="LIPB"/>
    <property type="match status" value="1"/>
</dbReference>
<keyword evidence="3 5" id="KW-0012">Acyltransferase</keyword>
<evidence type="ECO:0000256" key="5">
    <source>
        <dbReference type="HAMAP-Rule" id="MF_00013"/>
    </source>
</evidence>
<dbReference type="NCBIfam" id="NF010921">
    <property type="entry name" value="PRK14341.1"/>
    <property type="match status" value="1"/>
</dbReference>
<dbReference type="CDD" id="cd16444">
    <property type="entry name" value="LipB"/>
    <property type="match status" value="1"/>
</dbReference>
<comment type="function">
    <text evidence="4 5 6">Catalyzes the transfer of endogenously produced octanoic acid from octanoyl-acyl-carrier-protein onto the lipoyl domains of lipoate-dependent enzymes. Lipoyl-ACP can also act as a substrate although octanoyl-ACP is likely to be the physiological substrate.</text>
</comment>
<dbReference type="PROSITE" id="PS51733">
    <property type="entry name" value="BPL_LPL_CATALYTIC"/>
    <property type="match status" value="1"/>
</dbReference>
<sequence length="225" mass="25672">MTNFSEEIFLKRDLNLCPYQAAIDKMQHIVDGIQKGTNRQTAWFTSHPPLFTAGTSAKKEDLLNPKNYPTFNAGRGGQWTYHGPGQRIAYLMMDLTKPHGVIAPRDIRSYVTGLENWLINSLKLLNIDAFTRENRVGVWCYDPITKEESKIAAIGIRISRWVSWHGISLNVRPNLEDFEGIIPCGIREFGVTSLERFYPDIQMDKADSALIESWPHIFGSNLKEM</sequence>
<keyword evidence="2 5" id="KW-0808">Transferase</keyword>
<evidence type="ECO:0000259" key="10">
    <source>
        <dbReference type="PROSITE" id="PS51733"/>
    </source>
</evidence>